<feature type="chain" id="PRO_5039218763" evidence="6">
    <location>
        <begin position="25"/>
        <end position="300"/>
    </location>
</feature>
<dbReference type="Gene3D" id="3.10.105.10">
    <property type="entry name" value="Dipeptide-binding Protein, Domain 3"/>
    <property type="match status" value="2"/>
</dbReference>
<organism evidence="8 9">
    <name type="scientific">Saccharopolyspora montiporae</name>
    <dbReference type="NCBI Taxonomy" id="2781240"/>
    <lineage>
        <taxon>Bacteria</taxon>
        <taxon>Bacillati</taxon>
        <taxon>Actinomycetota</taxon>
        <taxon>Actinomycetes</taxon>
        <taxon>Pseudonocardiales</taxon>
        <taxon>Pseudonocardiaceae</taxon>
        <taxon>Saccharopolyspora</taxon>
    </lineage>
</organism>
<evidence type="ECO:0000259" key="7">
    <source>
        <dbReference type="Pfam" id="PF04069"/>
    </source>
</evidence>
<dbReference type="InterPro" id="IPR007210">
    <property type="entry name" value="ABC_Gly_betaine_transp_sub-bd"/>
</dbReference>
<feature type="signal peptide" evidence="6">
    <location>
        <begin position="1"/>
        <end position="24"/>
    </location>
</feature>
<dbReference type="GO" id="GO:0031460">
    <property type="term" value="P:glycine betaine transport"/>
    <property type="evidence" value="ECO:0007669"/>
    <property type="project" value="TreeGrafter"/>
</dbReference>
<name>A0A929FYI8_9PSEU</name>
<comment type="caution">
    <text evidence="8">The sequence shown here is derived from an EMBL/GenBank/DDBJ whole genome shotgun (WGS) entry which is preliminary data.</text>
</comment>
<evidence type="ECO:0000313" key="8">
    <source>
        <dbReference type="EMBL" id="MBE9373520.1"/>
    </source>
</evidence>
<keyword evidence="3" id="KW-1003">Cell membrane</keyword>
<keyword evidence="9" id="KW-1185">Reference proteome</keyword>
<feature type="domain" description="ABC-type glycine betaine transport system substrate-binding" evidence="7">
    <location>
        <begin position="39"/>
        <end position="287"/>
    </location>
</feature>
<feature type="compositionally biased region" description="Basic and acidic residues" evidence="5">
    <location>
        <begin position="277"/>
        <end position="286"/>
    </location>
</feature>
<evidence type="ECO:0000256" key="2">
    <source>
        <dbReference type="ARBA" id="ARBA00022448"/>
    </source>
</evidence>
<dbReference type="GO" id="GO:0015226">
    <property type="term" value="F:carnitine transmembrane transporter activity"/>
    <property type="evidence" value="ECO:0007669"/>
    <property type="project" value="TreeGrafter"/>
</dbReference>
<dbReference type="Gene3D" id="3.40.190.100">
    <property type="entry name" value="Glycine betaine-binding periplasmic protein, domain 2"/>
    <property type="match status" value="1"/>
</dbReference>
<keyword evidence="2" id="KW-0813">Transport</keyword>
<dbReference type="PANTHER" id="PTHR47737">
    <property type="entry name" value="GLYCINE BETAINE/PROLINE BETAINE TRANSPORT SYSTEM PERMEASE PROTEIN PROW"/>
    <property type="match status" value="1"/>
</dbReference>
<sequence>MLARKPSRKVHSVIALLAALALVAAGCGGREAGTGEEEKTINIGYIAWDEDIAVTNLFKVLLEERGYTVNTTELEAGPTFAGLAQGNLDLFLDGWLPQTHADYWQQYGERLEDLGVWYDQATLNIAVPEYLTDINSIEDLKGRGAEFDGTITGIDPGAGLTRTTEQSAIPEYGLQDEYTLQTSSTTAMLASLEKSINEQQPIVVTLWHPHWAYARYPLKDLQDPRGAMGGAEQLHSIGRQGFGQDFPEITEMLQKFRLNDEQLASLENEINSAGKGQEPEAARRWAEANPDVINSFAPPR</sequence>
<dbReference type="Pfam" id="PF04069">
    <property type="entry name" value="OpuAC"/>
    <property type="match status" value="1"/>
</dbReference>
<evidence type="ECO:0000256" key="1">
    <source>
        <dbReference type="ARBA" id="ARBA00004236"/>
    </source>
</evidence>
<comment type="subcellular location">
    <subcellularLocation>
        <location evidence="1">Cell membrane</location>
    </subcellularLocation>
</comment>
<dbReference type="GO" id="GO:0043190">
    <property type="term" value="C:ATP-binding cassette (ABC) transporter complex"/>
    <property type="evidence" value="ECO:0007669"/>
    <property type="project" value="InterPro"/>
</dbReference>
<dbReference type="GO" id="GO:0005275">
    <property type="term" value="F:amine transmembrane transporter activity"/>
    <property type="evidence" value="ECO:0007669"/>
    <property type="project" value="TreeGrafter"/>
</dbReference>
<dbReference type="PANTHER" id="PTHR47737:SF1">
    <property type="entry name" value="GLYCINE BETAINE_PROLINE BETAINE TRANSPORT SYSTEM PERMEASE PROTEIN PROW"/>
    <property type="match status" value="1"/>
</dbReference>
<protein>
    <submittedName>
        <fullName evidence="8">Glycine betaine ABC transporter substrate-binding protein</fullName>
    </submittedName>
</protein>
<feature type="region of interest" description="Disordered" evidence="5">
    <location>
        <begin position="271"/>
        <end position="300"/>
    </location>
</feature>
<dbReference type="AlphaFoldDB" id="A0A929FYI8"/>
<dbReference type="Proteomes" id="UP000598360">
    <property type="component" value="Unassembled WGS sequence"/>
</dbReference>
<evidence type="ECO:0000256" key="4">
    <source>
        <dbReference type="ARBA" id="ARBA00023136"/>
    </source>
</evidence>
<dbReference type="GO" id="GO:0015871">
    <property type="term" value="P:choline transport"/>
    <property type="evidence" value="ECO:0007669"/>
    <property type="project" value="TreeGrafter"/>
</dbReference>
<proteinExistence type="predicted"/>
<evidence type="ECO:0000256" key="5">
    <source>
        <dbReference type="SAM" id="MobiDB-lite"/>
    </source>
</evidence>
<reference evidence="8" key="1">
    <citation type="submission" date="2020-10" db="EMBL/GenBank/DDBJ databases">
        <title>Diversity and distribution of actinomycetes associated with coral in the coast of Hainan.</title>
        <authorList>
            <person name="Li F."/>
        </authorList>
    </citation>
    <scope>NUCLEOTIDE SEQUENCE</scope>
    <source>
        <strain evidence="8">HNM0983</strain>
    </source>
</reference>
<accession>A0A929FYI8</accession>
<dbReference type="PROSITE" id="PS51257">
    <property type="entry name" value="PROKAR_LIPOPROTEIN"/>
    <property type="match status" value="1"/>
</dbReference>
<keyword evidence="4" id="KW-0472">Membrane</keyword>
<evidence type="ECO:0000256" key="6">
    <source>
        <dbReference type="SAM" id="SignalP"/>
    </source>
</evidence>
<dbReference type="EMBL" id="JADEYC010000005">
    <property type="protein sequence ID" value="MBE9373520.1"/>
    <property type="molecule type" value="Genomic_DNA"/>
</dbReference>
<evidence type="ECO:0000313" key="9">
    <source>
        <dbReference type="Proteomes" id="UP000598360"/>
    </source>
</evidence>
<dbReference type="CDD" id="cd13639">
    <property type="entry name" value="PBP2_OpuAC_like"/>
    <property type="match status" value="1"/>
</dbReference>
<evidence type="ECO:0000256" key="3">
    <source>
        <dbReference type="ARBA" id="ARBA00022475"/>
    </source>
</evidence>
<dbReference type="SUPFAM" id="SSF53850">
    <property type="entry name" value="Periplasmic binding protein-like II"/>
    <property type="match status" value="1"/>
</dbReference>
<gene>
    <name evidence="8" type="ORF">IQ251_03560</name>
</gene>
<keyword evidence="6" id="KW-0732">Signal</keyword>